<evidence type="ECO:0000313" key="3">
    <source>
        <dbReference type="EMBL" id="KAJ4487488.1"/>
    </source>
</evidence>
<keyword evidence="2" id="KW-0812">Transmembrane</keyword>
<dbReference type="Proteomes" id="UP001150217">
    <property type="component" value="Unassembled WGS sequence"/>
</dbReference>
<feature type="region of interest" description="Disordered" evidence="1">
    <location>
        <begin position="230"/>
        <end position="281"/>
    </location>
</feature>
<keyword evidence="2" id="KW-1133">Transmembrane helix</keyword>
<proteinExistence type="predicted"/>
<feature type="transmembrane region" description="Helical" evidence="2">
    <location>
        <begin position="89"/>
        <end position="110"/>
    </location>
</feature>
<keyword evidence="2" id="KW-0472">Membrane</keyword>
<reference evidence="3" key="1">
    <citation type="submission" date="2022-08" db="EMBL/GenBank/DDBJ databases">
        <title>A Global Phylogenomic Analysis of the Shiitake Genus Lentinula.</title>
        <authorList>
            <consortium name="DOE Joint Genome Institute"/>
            <person name="Sierra-Patev S."/>
            <person name="Min B."/>
            <person name="Naranjo-Ortiz M."/>
            <person name="Looney B."/>
            <person name="Konkel Z."/>
            <person name="Slot J.C."/>
            <person name="Sakamoto Y."/>
            <person name="Steenwyk J.L."/>
            <person name="Rokas A."/>
            <person name="Carro J."/>
            <person name="Camarero S."/>
            <person name="Ferreira P."/>
            <person name="Molpeceres G."/>
            <person name="Ruiz-Duenas F.J."/>
            <person name="Serrano A."/>
            <person name="Henrissat B."/>
            <person name="Drula E."/>
            <person name="Hughes K.W."/>
            <person name="Mata J.L."/>
            <person name="Ishikawa N.K."/>
            <person name="Vargas-Isla R."/>
            <person name="Ushijima S."/>
            <person name="Smith C.A."/>
            <person name="Ahrendt S."/>
            <person name="Andreopoulos W."/>
            <person name="He G."/>
            <person name="Labutti K."/>
            <person name="Lipzen A."/>
            <person name="Ng V."/>
            <person name="Riley R."/>
            <person name="Sandor L."/>
            <person name="Barry K."/>
            <person name="Martinez A.T."/>
            <person name="Xiao Y."/>
            <person name="Gibbons J.G."/>
            <person name="Terashima K."/>
            <person name="Grigoriev I.V."/>
            <person name="Hibbett D.S."/>
        </authorList>
    </citation>
    <scope>NUCLEOTIDE SEQUENCE</scope>
    <source>
        <strain evidence="3">RHP3577 ss4</strain>
    </source>
</reference>
<dbReference type="EMBL" id="JANVFT010000047">
    <property type="protein sequence ID" value="KAJ4487488.1"/>
    <property type="molecule type" value="Genomic_DNA"/>
</dbReference>
<evidence type="ECO:0000256" key="1">
    <source>
        <dbReference type="SAM" id="MobiDB-lite"/>
    </source>
</evidence>
<accession>A0ABQ8VCM1</accession>
<evidence type="ECO:0000313" key="4">
    <source>
        <dbReference type="Proteomes" id="UP001150217"/>
    </source>
</evidence>
<evidence type="ECO:0000256" key="2">
    <source>
        <dbReference type="SAM" id="Phobius"/>
    </source>
</evidence>
<keyword evidence="4" id="KW-1185">Reference proteome</keyword>
<protein>
    <submittedName>
        <fullName evidence="3">Uncharacterized protein</fullName>
    </submittedName>
</protein>
<comment type="caution">
    <text evidence="3">The sequence shown here is derived from an EMBL/GenBank/DDBJ whole genome shotgun (WGS) entry which is preliminary data.</text>
</comment>
<sequence length="336" mass="34945">MRLIEIYAAVSTTDLVFKPVSSIPCSIFAAFQRSLVRWGTVSKKSIVERASSINSSSDGSVTSKYLTPPITHLGLSLSLALFVLPANSIMYSLPAVSAGIIVMMAGQIYAAAIRRFPAGRGTSADTSDPLSDVDFYFPFKDLQSQIQSANILCPAPGGPYDTALSLITTNCPSSGTDNVPINPCCTQDMLTDLAGAVGCMQDSDTSLASSMQSATKDFIQQSSSSSIITPTKSATSTISTPSSSSPSISVDRPSTSFAPSSSSSSSSSASSTSPTSQSSSAIKTIPFGPSSGSLGAIEVILITIITHMMCLTECISSFAALDGMWNESCDLFSSRL</sequence>
<name>A0ABQ8VCM1_9AGAR</name>
<organism evidence="3 4">
    <name type="scientific">Lentinula lateritia</name>
    <dbReference type="NCBI Taxonomy" id="40482"/>
    <lineage>
        <taxon>Eukaryota</taxon>
        <taxon>Fungi</taxon>
        <taxon>Dikarya</taxon>
        <taxon>Basidiomycota</taxon>
        <taxon>Agaricomycotina</taxon>
        <taxon>Agaricomycetes</taxon>
        <taxon>Agaricomycetidae</taxon>
        <taxon>Agaricales</taxon>
        <taxon>Marasmiineae</taxon>
        <taxon>Omphalotaceae</taxon>
        <taxon>Lentinula</taxon>
    </lineage>
</organism>
<gene>
    <name evidence="3" type="ORF">C8R41DRAFT_410819</name>
</gene>